<dbReference type="Proteomes" id="UP000054270">
    <property type="component" value="Unassembled WGS sequence"/>
</dbReference>
<keyword evidence="10" id="KW-0406">Ion transport</keyword>
<evidence type="ECO:0000256" key="15">
    <source>
        <dbReference type="SAM" id="Phobius"/>
    </source>
</evidence>
<protein>
    <recommendedName>
        <fullName evidence="3">ferric-chelate reductase (NADPH)</fullName>
        <ecNumber evidence="3">1.16.1.9</ecNumber>
    </recommendedName>
</protein>
<feature type="transmembrane region" description="Helical" evidence="15">
    <location>
        <begin position="291"/>
        <end position="309"/>
    </location>
</feature>
<comment type="subcellular location">
    <subcellularLocation>
        <location evidence="1">Cell membrane</location>
        <topology evidence="1">Multi-pass membrane protein</topology>
    </subcellularLocation>
</comment>
<dbReference type="InterPro" id="IPR017927">
    <property type="entry name" value="FAD-bd_FR_type"/>
</dbReference>
<evidence type="ECO:0000256" key="11">
    <source>
        <dbReference type="ARBA" id="ARBA00023136"/>
    </source>
</evidence>
<dbReference type="Gene3D" id="3.40.50.80">
    <property type="entry name" value="Nucleotide-binding domain of ferredoxin-NADP reductase (FNR) module"/>
    <property type="match status" value="1"/>
</dbReference>
<dbReference type="SUPFAM" id="SSF52343">
    <property type="entry name" value="Ferredoxin reductase-like, C-terminal NADP-linked domain"/>
    <property type="match status" value="1"/>
</dbReference>
<comment type="catalytic activity">
    <reaction evidence="13">
        <text>2 a Fe(II)-siderophore + NADP(+) + H(+) = 2 a Fe(III)-siderophore + NADPH</text>
        <dbReference type="Rhea" id="RHEA:28795"/>
        <dbReference type="Rhea" id="RHEA-COMP:11342"/>
        <dbReference type="Rhea" id="RHEA-COMP:11344"/>
        <dbReference type="ChEBI" id="CHEBI:15378"/>
        <dbReference type="ChEBI" id="CHEBI:29033"/>
        <dbReference type="ChEBI" id="CHEBI:29034"/>
        <dbReference type="ChEBI" id="CHEBI:57783"/>
        <dbReference type="ChEBI" id="CHEBI:58349"/>
        <dbReference type="EC" id="1.16.1.9"/>
    </reaction>
</comment>
<dbReference type="OrthoDB" id="17725at2759"/>
<evidence type="ECO:0000256" key="5">
    <source>
        <dbReference type="ARBA" id="ARBA00022475"/>
    </source>
</evidence>
<evidence type="ECO:0000256" key="13">
    <source>
        <dbReference type="ARBA" id="ARBA00048483"/>
    </source>
</evidence>
<dbReference type="Pfam" id="PF08030">
    <property type="entry name" value="NAD_binding_6"/>
    <property type="match status" value="1"/>
</dbReference>
<evidence type="ECO:0000256" key="1">
    <source>
        <dbReference type="ARBA" id="ARBA00004651"/>
    </source>
</evidence>
<dbReference type="GO" id="GO:0005886">
    <property type="term" value="C:plasma membrane"/>
    <property type="evidence" value="ECO:0007669"/>
    <property type="project" value="UniProtKB-SubCell"/>
</dbReference>
<dbReference type="PANTHER" id="PTHR32361">
    <property type="entry name" value="FERRIC/CUPRIC REDUCTASE TRANSMEMBRANE COMPONENT"/>
    <property type="match status" value="1"/>
</dbReference>
<gene>
    <name evidence="17" type="ORF">HYPSUDRAFT_205504</name>
</gene>
<dbReference type="EMBL" id="KN817591">
    <property type="protein sequence ID" value="KJA18255.1"/>
    <property type="molecule type" value="Genomic_DNA"/>
</dbReference>
<dbReference type="AlphaFoldDB" id="A0A0D2PDG7"/>
<evidence type="ECO:0000256" key="12">
    <source>
        <dbReference type="ARBA" id="ARBA00023180"/>
    </source>
</evidence>
<evidence type="ECO:0000259" key="16">
    <source>
        <dbReference type="PROSITE" id="PS51384"/>
    </source>
</evidence>
<dbReference type="GO" id="GO:0006826">
    <property type="term" value="P:iron ion transport"/>
    <property type="evidence" value="ECO:0007669"/>
    <property type="project" value="UniProtKB-ARBA"/>
</dbReference>
<keyword evidence="6 15" id="KW-0812">Transmembrane</keyword>
<reference evidence="18" key="1">
    <citation type="submission" date="2014-04" db="EMBL/GenBank/DDBJ databases">
        <title>Evolutionary Origins and Diversification of the Mycorrhizal Mutualists.</title>
        <authorList>
            <consortium name="DOE Joint Genome Institute"/>
            <consortium name="Mycorrhizal Genomics Consortium"/>
            <person name="Kohler A."/>
            <person name="Kuo A."/>
            <person name="Nagy L.G."/>
            <person name="Floudas D."/>
            <person name="Copeland A."/>
            <person name="Barry K.W."/>
            <person name="Cichocki N."/>
            <person name="Veneault-Fourrey C."/>
            <person name="LaButti K."/>
            <person name="Lindquist E.A."/>
            <person name="Lipzen A."/>
            <person name="Lundell T."/>
            <person name="Morin E."/>
            <person name="Murat C."/>
            <person name="Riley R."/>
            <person name="Ohm R."/>
            <person name="Sun H."/>
            <person name="Tunlid A."/>
            <person name="Henrissat B."/>
            <person name="Grigoriev I.V."/>
            <person name="Hibbett D.S."/>
            <person name="Martin F."/>
        </authorList>
    </citation>
    <scope>NUCLEOTIDE SEQUENCE [LARGE SCALE GENOMIC DNA]</scope>
    <source>
        <strain evidence="18">FD-334 SS-4</strain>
    </source>
</reference>
<keyword evidence="12" id="KW-0325">Glycoprotein</keyword>
<evidence type="ECO:0000313" key="17">
    <source>
        <dbReference type="EMBL" id="KJA18255.1"/>
    </source>
</evidence>
<dbReference type="InterPro" id="IPR039261">
    <property type="entry name" value="FNR_nucleotide-bd"/>
</dbReference>
<evidence type="ECO:0000256" key="14">
    <source>
        <dbReference type="SAM" id="MobiDB-lite"/>
    </source>
</evidence>
<proteinExistence type="inferred from homology"/>
<keyword evidence="9" id="KW-0560">Oxidoreductase</keyword>
<evidence type="ECO:0000256" key="9">
    <source>
        <dbReference type="ARBA" id="ARBA00023002"/>
    </source>
</evidence>
<evidence type="ECO:0000313" key="18">
    <source>
        <dbReference type="Proteomes" id="UP000054270"/>
    </source>
</evidence>
<sequence>MSTTSTNATAAAPATGAAAAAGAQAITSDESLVYTVDLFLAILIGAFILARLPRAFALFGSPKEWRNGHFIRSITTRVGFTTGGIYPLTLGSTSKESYKSDGWSSDDSHIPYTRPQQSQRFDDKGLPVANNVPPHIAACPKLLRPFLTLLRMRVAPGFSVGQFIVIAIYFFCVAYASFFHSNIFTDPTRTGWVAASQLPVVFAFAQKNNLIGSILGFGYEKLNFVHRFAGRLAVLAANVHSLHWIYKWALDGTLSQKIQTPSAYWGTIALVCMDLLFFFSTEFWRKRAYNVFLTTHIVGFSLVLPATYMHKPSTLIFVIASIVAFGMDHVIRMLKTRVATAHLRALPELDMTRVEIPTLNAGWRAGQHVRLRVLSTAMGWASWLEVHPFTIASVSKSEEGMVLMVKKTGGWTRKMFEVAKTSGYAGDGMGRDLKVVVEGPYGGPQHTIMSSFSAAVFVVGGSGITFALSAIQDIIQKDLAGESRVKVIELVWIVSDPASLGPLLPHLSSLIQQAIYTPLRISVFYTRMRAGKQPAFIDASSARPYASPVQPPFSLDSAANPRRPPPLNLREIPTPRRGEPPRGTNTGGVHASVRRKATLNAWEKLHGAAETQHYRAPDRSQESEKHLPAAPGAAAAAGGLLPPGLTLTPGRPKVVSVIEHTLDSALALGHGAHRYTRAGDAPPRMTGLLVGVCGPLAMADDVASAVGMIDAARRDEVGGIELVEEGFGW</sequence>
<dbReference type="GO" id="GO:0052851">
    <property type="term" value="F:ferric-chelate reductase (NADPH) activity"/>
    <property type="evidence" value="ECO:0007669"/>
    <property type="project" value="UniProtKB-EC"/>
</dbReference>
<name>A0A0D2PDG7_HYPSF</name>
<evidence type="ECO:0000256" key="2">
    <source>
        <dbReference type="ARBA" id="ARBA00006278"/>
    </source>
</evidence>
<dbReference type="EC" id="1.16.1.9" evidence="3"/>
<dbReference type="InterPro" id="IPR013112">
    <property type="entry name" value="FAD-bd_8"/>
</dbReference>
<dbReference type="SFLD" id="SFLDG01168">
    <property type="entry name" value="Ferric_reductase_subgroup_(FRE"/>
    <property type="match status" value="1"/>
</dbReference>
<dbReference type="GO" id="GO:0006879">
    <property type="term" value="P:intracellular iron ion homeostasis"/>
    <property type="evidence" value="ECO:0007669"/>
    <property type="project" value="TreeGrafter"/>
</dbReference>
<feature type="region of interest" description="Disordered" evidence="14">
    <location>
        <begin position="612"/>
        <end position="635"/>
    </location>
</feature>
<keyword evidence="8 15" id="KW-1133">Transmembrane helix</keyword>
<dbReference type="CDD" id="cd06186">
    <property type="entry name" value="NOX_Duox_like_FAD_NADP"/>
    <property type="match status" value="1"/>
</dbReference>
<feature type="transmembrane region" description="Helical" evidence="15">
    <location>
        <begin position="154"/>
        <end position="178"/>
    </location>
</feature>
<dbReference type="OMA" id="WVVQDPA"/>
<evidence type="ECO:0000256" key="8">
    <source>
        <dbReference type="ARBA" id="ARBA00022989"/>
    </source>
</evidence>
<dbReference type="Pfam" id="PF01794">
    <property type="entry name" value="Ferric_reduct"/>
    <property type="match status" value="1"/>
</dbReference>
<keyword evidence="5" id="KW-1003">Cell membrane</keyword>
<accession>A0A0D2PDG7</accession>
<organism evidence="17 18">
    <name type="scientific">Hypholoma sublateritium (strain FD-334 SS-4)</name>
    <dbReference type="NCBI Taxonomy" id="945553"/>
    <lineage>
        <taxon>Eukaryota</taxon>
        <taxon>Fungi</taxon>
        <taxon>Dikarya</taxon>
        <taxon>Basidiomycota</taxon>
        <taxon>Agaricomycotina</taxon>
        <taxon>Agaricomycetes</taxon>
        <taxon>Agaricomycetidae</taxon>
        <taxon>Agaricales</taxon>
        <taxon>Agaricineae</taxon>
        <taxon>Strophariaceae</taxon>
        <taxon>Hypholoma</taxon>
    </lineage>
</organism>
<evidence type="ECO:0000256" key="4">
    <source>
        <dbReference type="ARBA" id="ARBA00022448"/>
    </source>
</evidence>
<dbReference type="PROSITE" id="PS51384">
    <property type="entry name" value="FAD_FR"/>
    <property type="match status" value="1"/>
</dbReference>
<dbReference type="InterPro" id="IPR017938">
    <property type="entry name" value="Riboflavin_synthase-like_b-brl"/>
</dbReference>
<comment type="similarity">
    <text evidence="2">Belongs to the ferric reductase (FRE) family.</text>
</comment>
<feature type="transmembrane region" description="Helical" evidence="15">
    <location>
        <begin position="315"/>
        <end position="334"/>
    </location>
</feature>
<dbReference type="PANTHER" id="PTHR32361:SF9">
    <property type="entry name" value="FERRIC REDUCTASE TRANSMEMBRANE COMPONENT 3-RELATED"/>
    <property type="match status" value="1"/>
</dbReference>
<dbReference type="GO" id="GO:0015677">
    <property type="term" value="P:copper ion import"/>
    <property type="evidence" value="ECO:0007669"/>
    <property type="project" value="TreeGrafter"/>
</dbReference>
<dbReference type="Pfam" id="PF08022">
    <property type="entry name" value="FAD_binding_8"/>
    <property type="match status" value="1"/>
</dbReference>
<dbReference type="SFLD" id="SFLDS00052">
    <property type="entry name" value="Ferric_Reductase_Domain"/>
    <property type="match status" value="1"/>
</dbReference>
<dbReference type="InterPro" id="IPR051410">
    <property type="entry name" value="Ferric/Cupric_Reductase"/>
</dbReference>
<dbReference type="InterPro" id="IPR013130">
    <property type="entry name" value="Fe3_Rdtase_TM_dom"/>
</dbReference>
<dbReference type="InterPro" id="IPR013121">
    <property type="entry name" value="Fe_red_NAD-bd_6"/>
</dbReference>
<keyword evidence="18" id="KW-1185">Reference proteome</keyword>
<keyword evidence="7" id="KW-0249">Electron transport</keyword>
<keyword evidence="11 15" id="KW-0472">Membrane</keyword>
<evidence type="ECO:0000256" key="7">
    <source>
        <dbReference type="ARBA" id="ARBA00022982"/>
    </source>
</evidence>
<feature type="transmembrane region" description="Helical" evidence="15">
    <location>
        <begin position="262"/>
        <end position="279"/>
    </location>
</feature>
<feature type="transmembrane region" description="Helical" evidence="15">
    <location>
        <begin position="231"/>
        <end position="250"/>
    </location>
</feature>
<keyword evidence="4" id="KW-0813">Transport</keyword>
<feature type="compositionally biased region" description="Basic and acidic residues" evidence="14">
    <location>
        <begin position="612"/>
        <end position="627"/>
    </location>
</feature>
<evidence type="ECO:0000256" key="3">
    <source>
        <dbReference type="ARBA" id="ARBA00012668"/>
    </source>
</evidence>
<evidence type="ECO:0000256" key="10">
    <source>
        <dbReference type="ARBA" id="ARBA00023065"/>
    </source>
</evidence>
<evidence type="ECO:0000256" key="6">
    <source>
        <dbReference type="ARBA" id="ARBA00022692"/>
    </source>
</evidence>
<dbReference type="SUPFAM" id="SSF63380">
    <property type="entry name" value="Riboflavin synthase domain-like"/>
    <property type="match status" value="1"/>
</dbReference>
<dbReference type="STRING" id="945553.A0A0D2PDG7"/>
<feature type="domain" description="FAD-binding FR-type" evidence="16">
    <location>
        <begin position="331"/>
        <end position="447"/>
    </location>
</feature>
<feature type="transmembrane region" description="Helical" evidence="15">
    <location>
        <begin position="33"/>
        <end position="52"/>
    </location>
</feature>
<feature type="region of interest" description="Disordered" evidence="14">
    <location>
        <begin position="548"/>
        <end position="590"/>
    </location>
</feature>